<proteinExistence type="predicted"/>
<organism evidence="2">
    <name type="scientific">uncultured Caudovirales phage</name>
    <dbReference type="NCBI Taxonomy" id="2100421"/>
    <lineage>
        <taxon>Viruses</taxon>
        <taxon>Duplodnaviria</taxon>
        <taxon>Heunggongvirae</taxon>
        <taxon>Uroviricota</taxon>
        <taxon>Caudoviricetes</taxon>
        <taxon>Peduoviridae</taxon>
        <taxon>Maltschvirus</taxon>
        <taxon>Maltschvirus maltsch</taxon>
    </lineage>
</organism>
<gene>
    <name evidence="2" type="ORF">UFOVP11_64</name>
</gene>
<accession>A0A6J5KIT6</accession>
<protein>
    <submittedName>
        <fullName evidence="2">Uncharacterized protein</fullName>
    </submittedName>
</protein>
<keyword evidence="1" id="KW-0812">Transmembrane</keyword>
<feature type="transmembrane region" description="Helical" evidence="1">
    <location>
        <begin position="12"/>
        <end position="32"/>
    </location>
</feature>
<evidence type="ECO:0000313" key="2">
    <source>
        <dbReference type="EMBL" id="CAB4121481.1"/>
    </source>
</evidence>
<name>A0A6J5KIT6_9CAUD</name>
<keyword evidence="1" id="KW-1133">Transmembrane helix</keyword>
<evidence type="ECO:0000256" key="1">
    <source>
        <dbReference type="SAM" id="Phobius"/>
    </source>
</evidence>
<keyword evidence="1" id="KW-0472">Membrane</keyword>
<dbReference type="EMBL" id="LR796147">
    <property type="protein sequence ID" value="CAB4121481.1"/>
    <property type="molecule type" value="Genomic_DNA"/>
</dbReference>
<sequence>MIINLDIPSWLLIFVCVLFGMKTILELTNAWLDRKLRKASEK</sequence>
<reference evidence="2" key="1">
    <citation type="submission" date="2020-04" db="EMBL/GenBank/DDBJ databases">
        <authorList>
            <person name="Chiriac C."/>
            <person name="Salcher M."/>
            <person name="Ghai R."/>
            <person name="Kavagutti S V."/>
        </authorList>
    </citation>
    <scope>NUCLEOTIDE SEQUENCE</scope>
</reference>